<dbReference type="WBParaSite" id="ACRNAN_Path_1266.g4946.t1">
    <property type="protein sequence ID" value="ACRNAN_Path_1266.g4946.t1"/>
    <property type="gene ID" value="ACRNAN_Path_1266.g4946"/>
</dbReference>
<evidence type="ECO:0000259" key="12">
    <source>
        <dbReference type="Pfam" id="PF25359"/>
    </source>
</evidence>
<feature type="domain" description="DUF7636" evidence="10">
    <location>
        <begin position="1464"/>
        <end position="1561"/>
    </location>
</feature>
<dbReference type="GO" id="GO:0031380">
    <property type="term" value="C:nuclear RNA-directed RNA polymerase complex"/>
    <property type="evidence" value="ECO:0007669"/>
    <property type="project" value="TreeGrafter"/>
</dbReference>
<evidence type="ECO:0000256" key="5">
    <source>
        <dbReference type="ARBA" id="ARBA00022695"/>
    </source>
</evidence>
<dbReference type="GO" id="GO:0030422">
    <property type="term" value="P:siRNA processing"/>
    <property type="evidence" value="ECO:0007669"/>
    <property type="project" value="TreeGrafter"/>
</dbReference>
<dbReference type="InterPro" id="IPR056053">
    <property type="entry name" value="DUF7636"/>
</dbReference>
<protein>
    <recommendedName>
        <fullName evidence="2">RNA-directed RNA polymerase</fullName>
        <ecNumber evidence="2">2.7.7.48</ecNumber>
    </recommendedName>
</protein>
<dbReference type="Pfam" id="PF26253">
    <property type="entry name" value="RdRP_head"/>
    <property type="match status" value="1"/>
</dbReference>
<proteinExistence type="inferred from homology"/>
<dbReference type="Proteomes" id="UP000887540">
    <property type="component" value="Unplaced"/>
</dbReference>
<feature type="domain" description="PH-like" evidence="12">
    <location>
        <begin position="120"/>
        <end position="340"/>
    </location>
</feature>
<dbReference type="Pfam" id="PF05183">
    <property type="entry name" value="RdRP"/>
    <property type="match status" value="1"/>
</dbReference>
<accession>A0A914BY28</accession>
<evidence type="ECO:0000256" key="7">
    <source>
        <dbReference type="ARBA" id="ARBA00023158"/>
    </source>
</evidence>
<dbReference type="InterPro" id="IPR057493">
    <property type="entry name" value="PH_RdRP-assoc"/>
</dbReference>
<dbReference type="GO" id="GO:0003968">
    <property type="term" value="F:RNA-directed RNA polymerase activity"/>
    <property type="evidence" value="ECO:0007669"/>
    <property type="project" value="UniProtKB-KW"/>
</dbReference>
<reference evidence="15" key="1">
    <citation type="submission" date="2022-11" db="UniProtKB">
        <authorList>
            <consortium name="WormBaseParasite"/>
        </authorList>
    </citation>
    <scope>IDENTIFICATION</scope>
</reference>
<keyword evidence="7" id="KW-0943">RNA-mediated gene silencing</keyword>
<dbReference type="EC" id="2.7.7.48" evidence="2"/>
<dbReference type="Pfam" id="PF25359">
    <property type="entry name" value="PH_met_RdRP"/>
    <property type="match status" value="1"/>
</dbReference>
<keyword evidence="5" id="KW-0548">Nucleotidyltransferase</keyword>
<evidence type="ECO:0000259" key="9">
    <source>
        <dbReference type="Pfam" id="PF05183"/>
    </source>
</evidence>
<evidence type="ECO:0000256" key="1">
    <source>
        <dbReference type="ARBA" id="ARBA00005762"/>
    </source>
</evidence>
<comment type="similarity">
    <text evidence="1">Belongs to the RdRP family.</text>
</comment>
<dbReference type="Pfam" id="PF24642">
    <property type="entry name" value="DUF7636"/>
    <property type="match status" value="1"/>
</dbReference>
<dbReference type="InterPro" id="IPR056654">
    <property type="entry name" value="DUF7752"/>
</dbReference>
<feature type="domain" description="RDRP C-terminal head" evidence="13">
    <location>
        <begin position="1093"/>
        <end position="1251"/>
    </location>
</feature>
<evidence type="ECO:0000256" key="8">
    <source>
        <dbReference type="ARBA" id="ARBA00048744"/>
    </source>
</evidence>
<evidence type="ECO:0000256" key="3">
    <source>
        <dbReference type="ARBA" id="ARBA00022484"/>
    </source>
</evidence>
<name>A0A914BY28_9BILA</name>
<evidence type="ECO:0000259" key="11">
    <source>
        <dbReference type="Pfam" id="PF24934"/>
    </source>
</evidence>
<evidence type="ECO:0000259" key="10">
    <source>
        <dbReference type="Pfam" id="PF24642"/>
    </source>
</evidence>
<keyword evidence="14" id="KW-1185">Reference proteome</keyword>
<feature type="domain" description="DUF7752" evidence="11">
    <location>
        <begin position="1303"/>
        <end position="1407"/>
    </location>
</feature>
<evidence type="ECO:0000259" key="13">
    <source>
        <dbReference type="Pfam" id="PF26253"/>
    </source>
</evidence>
<dbReference type="InterPro" id="IPR007855">
    <property type="entry name" value="RDRP"/>
</dbReference>
<keyword evidence="3" id="KW-0696">RNA-directed RNA polymerase</keyword>
<sequence>MKAVGSMKIVVRHVPVQKFEELASKLVEELLNHKSLHDTIPDLQFELASPQPLGDLEEGDYRIEFHLEVSAADLPSNFTHLFGFFLEYARKQELHFYAKYKVPLCISYVIKNEGFFTILFTPAHLNMPTREIQFGNIVENSRFLSHKVVEPDLNLVHIINRSLGSIARNNQLDAMFTSMEHDRRSLIVKFPFQKRGKDPKDPKFNFEAVVNLSSKYSNFRRIIIDLVPYKKTLPGNIHKLYTMKIYFHLIWPMTVKMYKFFNDKKNNPNADEANRLGFQHGDRYPSWEDTRRDSRPAEEINESPAFMIHLKALDDKTCSDIIGRLCVITERRIEFRHLNIVDSPLINRALNPMRDEFWSMKLKNETKFSFLYLLSALLSRGSVVKDHILSTKEARDKFLYTLLKSYNSDKLQTHEAMERLLNEVDEKLEVGDLSICFERIKTKMIANPELLQQIYEDNKKEGYVRVRKIIITPTRLLYVVPELLMSNRVLRKYDLDGEKALRVLFRDDDGSKIHSNNVSKYLIDRTVGDYLRRGVNVAGKHFVFLGSSNSQLRDNGCYFFEGSSEEVAKMRRDLGQFKMQSVPKIMSRIGQCFTQARQIDIELLRHQYTNTYDYIGGQDRNGKPYTFSDGVGIISYYFAENISKSLEMAGSVPSVFQIRFRGFKGVMSVDLMLDDKKKWGREHNIEDPNPEFRKWLYLDAIFRPSQEKFRAPRATLIEIVKHSAPVPVSLNKPLINIIDQVSSMQSHSSHSRISNRIHWLLDRHLHELTRCLIDEQKCRNKLNEFPKLILYDQLTDFNLTQEPFFRSLIQTSSRCSLKRMLNKLQIPIPLTLGRSMFGIIDETGELQYGQVYVRYTKNASLKFPGKNAERVTLIGPIFVTKNPCIVPGDIRMFEAIDVPGLYHLSDVIVFPRHGPRPHTDEMAGSDLDGDEYTVIWDEQLFIDRNEKAFDFTSDPVEPEVVTEENLTEKMCEFFVTYMEQDSIGKIANAFINNSDQYGIESEVCKNIALKHNKAVDFPKTGIAPPTLTNKWKDDIPPEKCERWADFMEKSHEPAYSSPRLIGQLFRRVKIMDDILKLVSKESEQLNIRQDPFIEYPGWEDYEEDVAVEYESYAAQLQSLMDSYSIQEEGELFSSCFISLKNRVSDRDQDDMSLYNTATIIEQRLSTIFGRFRRAFYERFGDFHALTTIDMHRTSREHKEVFRRVCLEPSEEMKQMACAYYKVAYYQDVRGSKRFLSFAWLVWDVINEFRRERLYHQAGISSISFDPLSDSLCKHIAEVIDANNRSFQRFCEKAIEESVALKRYCLRHQGLAELLFFCYKWGRKHHLFSGSFNVEHLCLTVILFGLNKLQTENFETTVAWLDETDQMPSPDQSPLNLNEQRGGIGRKFLMLIEFLSTRQFEKIKKLDFLDAGLECYSFFIEREWVPLHQLALKTFNQIAFTNRFESLPCVEGIHDEHLTKKDATFVEAEPFVIEVPATHRRKITSEMTDKLIHKTGCMYIVTRDIPRFGGSETARLVVSSYGTIEANQKLRDLLTVRPNTNSGVDCRQRARMLAAQVYERLNVD</sequence>
<evidence type="ECO:0000256" key="2">
    <source>
        <dbReference type="ARBA" id="ARBA00012494"/>
    </source>
</evidence>
<keyword evidence="6" id="KW-0694">RNA-binding</keyword>
<evidence type="ECO:0000313" key="14">
    <source>
        <dbReference type="Proteomes" id="UP000887540"/>
    </source>
</evidence>
<feature type="domain" description="RDRP core" evidence="9">
    <location>
        <begin position="471"/>
        <end position="1068"/>
    </location>
</feature>
<evidence type="ECO:0000256" key="6">
    <source>
        <dbReference type="ARBA" id="ARBA00022884"/>
    </source>
</evidence>
<evidence type="ECO:0000256" key="4">
    <source>
        <dbReference type="ARBA" id="ARBA00022679"/>
    </source>
</evidence>
<organism evidence="14 15">
    <name type="scientific">Acrobeloides nanus</name>
    <dbReference type="NCBI Taxonomy" id="290746"/>
    <lineage>
        <taxon>Eukaryota</taxon>
        <taxon>Metazoa</taxon>
        <taxon>Ecdysozoa</taxon>
        <taxon>Nematoda</taxon>
        <taxon>Chromadorea</taxon>
        <taxon>Rhabditida</taxon>
        <taxon>Tylenchina</taxon>
        <taxon>Cephalobomorpha</taxon>
        <taxon>Cephaloboidea</taxon>
        <taxon>Cephalobidae</taxon>
        <taxon>Acrobeloides</taxon>
    </lineage>
</organism>
<dbReference type="InterPro" id="IPR058752">
    <property type="entry name" value="RDRP_C_head"/>
</dbReference>
<evidence type="ECO:0000313" key="15">
    <source>
        <dbReference type="WBParaSite" id="ACRNAN_Path_1266.g4946.t1"/>
    </source>
</evidence>
<dbReference type="PANTHER" id="PTHR23079:SF57">
    <property type="entry name" value="RNA-DIRECTED RNA POLYMERASE"/>
    <property type="match status" value="1"/>
</dbReference>
<dbReference type="Pfam" id="PF24934">
    <property type="entry name" value="DUF7752"/>
    <property type="match status" value="1"/>
</dbReference>
<dbReference type="GO" id="GO:0003723">
    <property type="term" value="F:RNA binding"/>
    <property type="evidence" value="ECO:0007669"/>
    <property type="project" value="UniProtKB-KW"/>
</dbReference>
<dbReference type="InterPro" id="IPR057596">
    <property type="entry name" value="RDRP_core"/>
</dbReference>
<dbReference type="PANTHER" id="PTHR23079">
    <property type="entry name" value="RNA-DEPENDENT RNA POLYMERASE"/>
    <property type="match status" value="1"/>
</dbReference>
<keyword evidence="4" id="KW-0808">Transferase</keyword>
<comment type="catalytic activity">
    <reaction evidence="8">
        <text>RNA(n) + a ribonucleoside 5'-triphosphate = RNA(n+1) + diphosphate</text>
        <dbReference type="Rhea" id="RHEA:21248"/>
        <dbReference type="Rhea" id="RHEA-COMP:14527"/>
        <dbReference type="Rhea" id="RHEA-COMP:17342"/>
        <dbReference type="ChEBI" id="CHEBI:33019"/>
        <dbReference type="ChEBI" id="CHEBI:61557"/>
        <dbReference type="ChEBI" id="CHEBI:140395"/>
        <dbReference type="EC" id="2.7.7.48"/>
    </reaction>
</comment>